<proteinExistence type="predicted"/>
<reference evidence="3 5" key="1">
    <citation type="submission" date="2023-07" db="EMBL/GenBank/DDBJ databases">
        <title>Sorghum-associated microbial communities from plants grown in Nebraska, USA.</title>
        <authorList>
            <person name="Schachtman D."/>
        </authorList>
    </citation>
    <scope>NUCLEOTIDE SEQUENCE</scope>
    <source>
        <strain evidence="4 5">BE105</strain>
        <strain evidence="3">BE69</strain>
    </source>
</reference>
<feature type="transmembrane region" description="Helical" evidence="2">
    <location>
        <begin position="253"/>
        <end position="272"/>
    </location>
</feature>
<feature type="coiled-coil region" evidence="1">
    <location>
        <begin position="174"/>
        <end position="225"/>
    </location>
</feature>
<comment type="caution">
    <text evidence="3">The sequence shown here is derived from an EMBL/GenBank/DDBJ whole genome shotgun (WGS) entry which is preliminary data.</text>
</comment>
<evidence type="ECO:0000313" key="3">
    <source>
        <dbReference type="EMBL" id="MDR6768727.1"/>
    </source>
</evidence>
<keyword evidence="1" id="KW-0175">Coiled coil</keyword>
<sequence length="435" mass="48924">MHKTYEAIAKALDELGQKVTQSWSDDRTMREVYGWHHPAVDRHDLARMAWDLAGRIRSADRQDISEDDEPYLSDFPRRLNLLHVETLPYMFNGNGHQAIPAYTGTLEVLSNLLGLTNVWVTGPESRMMPAPMARRLRSYNATLDQLAPDSEKLRTQIAQIEAATAAAESLPTDLEDLAQARKKVEKTATDASELWGKLEERDREVQKLLAQVKQHEEVAKKLVDQCEQAYRITTTKGLAAAFDQRAFKMAFSMWVWVVGLLAALFAATYLGAERVKLLSMALGGDDLKWGVILMQALLSVLSVGAPLWFAWVATKQLAQRFRLAEDYGYKASVAKAYEGYRKEAARLDPIFEARLFSSALTRLEEPPLRLVQDQIHGSPWQELIGSEEFKKALETIPELRDRFLAIAEKGISAFKDRRVNKGATTSDGEATTEAQ</sequence>
<evidence type="ECO:0000313" key="6">
    <source>
        <dbReference type="Proteomes" id="UP001253458"/>
    </source>
</evidence>
<gene>
    <name evidence="3" type="ORF">J2W88_004031</name>
    <name evidence="4" type="ORF">J2W93_002281</name>
</gene>
<evidence type="ECO:0000313" key="4">
    <source>
        <dbReference type="EMBL" id="MDR6837443.1"/>
    </source>
</evidence>
<keyword evidence="3" id="KW-0449">Lipoprotein</keyword>
<dbReference type="EMBL" id="JAVDTS010000003">
    <property type="protein sequence ID" value="MDR6837443.1"/>
    <property type="molecule type" value="Genomic_DNA"/>
</dbReference>
<keyword evidence="2" id="KW-0472">Membrane</keyword>
<keyword evidence="5" id="KW-1185">Reference proteome</keyword>
<keyword evidence="2" id="KW-0812">Transmembrane</keyword>
<keyword evidence="2" id="KW-1133">Transmembrane helix</keyword>
<dbReference type="AlphaFoldDB" id="A0AAJ2BUF5"/>
<feature type="transmembrane region" description="Helical" evidence="2">
    <location>
        <begin position="292"/>
        <end position="313"/>
    </location>
</feature>
<evidence type="ECO:0000313" key="5">
    <source>
        <dbReference type="Proteomes" id="UP001249076"/>
    </source>
</evidence>
<dbReference type="EMBL" id="JAVDTL010000006">
    <property type="protein sequence ID" value="MDR6768727.1"/>
    <property type="molecule type" value="Genomic_DNA"/>
</dbReference>
<name>A0AAJ2BUF5_ACIDE</name>
<evidence type="ECO:0000256" key="2">
    <source>
        <dbReference type="SAM" id="Phobius"/>
    </source>
</evidence>
<protein>
    <submittedName>
        <fullName evidence="3">Outer membrane murein-binding lipoprotein Lpp</fullName>
    </submittedName>
</protein>
<dbReference type="Proteomes" id="UP001253458">
    <property type="component" value="Unassembled WGS sequence"/>
</dbReference>
<evidence type="ECO:0000256" key="1">
    <source>
        <dbReference type="SAM" id="Coils"/>
    </source>
</evidence>
<dbReference type="Proteomes" id="UP001249076">
    <property type="component" value="Unassembled WGS sequence"/>
</dbReference>
<organism evidence="3 6">
    <name type="scientific">Acidovorax delafieldii</name>
    <name type="common">Pseudomonas delafieldii</name>
    <dbReference type="NCBI Taxonomy" id="47920"/>
    <lineage>
        <taxon>Bacteria</taxon>
        <taxon>Pseudomonadati</taxon>
        <taxon>Pseudomonadota</taxon>
        <taxon>Betaproteobacteria</taxon>
        <taxon>Burkholderiales</taxon>
        <taxon>Comamonadaceae</taxon>
        <taxon>Acidovorax</taxon>
    </lineage>
</organism>
<accession>A0AAJ2BUF5</accession>
<dbReference type="RefSeq" id="WP_209818604.1">
    <property type="nucleotide sequence ID" value="NZ_JAVDTL010000006.1"/>
</dbReference>